<dbReference type="EMBL" id="DSEU01000060">
    <property type="protein sequence ID" value="HEM67664.1"/>
    <property type="molecule type" value="Genomic_DNA"/>
</dbReference>
<accession>A0A7J2U4G3</accession>
<proteinExistence type="predicted"/>
<dbReference type="AlphaFoldDB" id="A0A7J2U4G3"/>
<protein>
    <submittedName>
        <fullName evidence="2">Carboxypeptidase regulatory-like domain-containing protein</fullName>
    </submittedName>
</protein>
<reference evidence="2" key="1">
    <citation type="journal article" date="2020" name="mSystems">
        <title>Genome- and Community-Level Interaction Insights into Carbon Utilization and Element Cycling Functions of Hydrothermarchaeota in Hydrothermal Sediment.</title>
        <authorList>
            <person name="Zhou Z."/>
            <person name="Liu Y."/>
            <person name="Xu W."/>
            <person name="Pan J."/>
            <person name="Luo Z.H."/>
            <person name="Li M."/>
        </authorList>
    </citation>
    <scope>NUCLEOTIDE SEQUENCE [LARGE SCALE GENOMIC DNA]</scope>
    <source>
        <strain evidence="2">SpSt-125</strain>
    </source>
</reference>
<keyword evidence="1" id="KW-0472">Membrane</keyword>
<dbReference type="GO" id="GO:0004180">
    <property type="term" value="F:carboxypeptidase activity"/>
    <property type="evidence" value="ECO:0007669"/>
    <property type="project" value="UniProtKB-KW"/>
</dbReference>
<evidence type="ECO:0000313" key="2">
    <source>
        <dbReference type="EMBL" id="HEM67664.1"/>
    </source>
</evidence>
<evidence type="ECO:0000256" key="1">
    <source>
        <dbReference type="SAM" id="Phobius"/>
    </source>
</evidence>
<comment type="caution">
    <text evidence="2">The sequence shown here is derived from an EMBL/GenBank/DDBJ whole genome shotgun (WGS) entry which is preliminary data.</text>
</comment>
<keyword evidence="2" id="KW-0645">Protease</keyword>
<feature type="transmembrane region" description="Helical" evidence="1">
    <location>
        <begin position="208"/>
        <end position="227"/>
    </location>
</feature>
<organism evidence="2">
    <name type="scientific">Ignisphaera aggregans</name>
    <dbReference type="NCBI Taxonomy" id="334771"/>
    <lineage>
        <taxon>Archaea</taxon>
        <taxon>Thermoproteota</taxon>
        <taxon>Thermoprotei</taxon>
        <taxon>Desulfurococcales</taxon>
        <taxon>Desulfurococcaceae</taxon>
        <taxon>Ignisphaera</taxon>
    </lineage>
</organism>
<dbReference type="SUPFAM" id="SSF49478">
    <property type="entry name" value="Cna protein B-type domain"/>
    <property type="match status" value="1"/>
</dbReference>
<keyword evidence="2" id="KW-0378">Hydrolase</keyword>
<keyword evidence="2" id="KW-0121">Carboxypeptidase</keyword>
<keyword evidence="1" id="KW-0812">Transmembrane</keyword>
<sequence length="259" mass="27688">MRSIYLAIVALALLAIVFPAVLAASDPTLTLTFIAPDKTALANAPIKVFDSNGNLVTNATTDASGKATVSVSTTGLYNILAAGSGYYILTVLNVAASSTTATIDASAMYKVDILSTLKSVDVKVSRGETPNAKIGLTTNTSLYTDAGKTITLEFPSQVSAFPYVYKLNKIVYDSTTTTNNTVTIAVNANAVVTAYYEKVLILQVLPTWVLIVFAAVIIIAVGVLAFAPRMAKKVILSIMEEDREFVKRKRFVKGREDEE</sequence>
<dbReference type="Gene3D" id="2.60.40.10">
    <property type="entry name" value="Immunoglobulins"/>
    <property type="match status" value="1"/>
</dbReference>
<keyword evidence="1" id="KW-1133">Transmembrane helix</keyword>
<name>A0A7J2U4G3_9CREN</name>
<dbReference type="InterPro" id="IPR013783">
    <property type="entry name" value="Ig-like_fold"/>
</dbReference>
<gene>
    <name evidence="2" type="ORF">ENO26_08930</name>
</gene>